<dbReference type="InterPro" id="IPR013103">
    <property type="entry name" value="RVT_2"/>
</dbReference>
<gene>
    <name evidence="2" type="ORF">Sradi_4378300</name>
</gene>
<reference evidence="2" key="2">
    <citation type="journal article" date="2024" name="Plant">
        <title>Genomic evolution and insights into agronomic trait innovations of Sesamum species.</title>
        <authorList>
            <person name="Miao H."/>
            <person name="Wang L."/>
            <person name="Qu L."/>
            <person name="Liu H."/>
            <person name="Sun Y."/>
            <person name="Le M."/>
            <person name="Wang Q."/>
            <person name="Wei S."/>
            <person name="Zheng Y."/>
            <person name="Lin W."/>
            <person name="Duan Y."/>
            <person name="Cao H."/>
            <person name="Xiong S."/>
            <person name="Wang X."/>
            <person name="Wei L."/>
            <person name="Li C."/>
            <person name="Ma Q."/>
            <person name="Ju M."/>
            <person name="Zhao R."/>
            <person name="Li G."/>
            <person name="Mu C."/>
            <person name="Tian Q."/>
            <person name="Mei H."/>
            <person name="Zhang T."/>
            <person name="Gao T."/>
            <person name="Zhang H."/>
        </authorList>
    </citation>
    <scope>NUCLEOTIDE SEQUENCE</scope>
    <source>
        <strain evidence="2">G02</strain>
    </source>
</reference>
<dbReference type="Pfam" id="PF07727">
    <property type="entry name" value="RVT_2"/>
    <property type="match status" value="1"/>
</dbReference>
<dbReference type="EMBL" id="JACGWJ010000019">
    <property type="protein sequence ID" value="KAL0345470.1"/>
    <property type="molecule type" value="Genomic_DNA"/>
</dbReference>
<evidence type="ECO:0000259" key="1">
    <source>
        <dbReference type="Pfam" id="PF07727"/>
    </source>
</evidence>
<protein>
    <submittedName>
        <fullName evidence="2">Retrovirus-related Pol polyprotein from transposon RE2</fullName>
    </submittedName>
</protein>
<accession>A0AAW2NPN3</accession>
<comment type="caution">
    <text evidence="2">The sequence shown here is derived from an EMBL/GenBank/DDBJ whole genome shotgun (WGS) entry which is preliminary data.</text>
</comment>
<organism evidence="2">
    <name type="scientific">Sesamum radiatum</name>
    <name type="common">Black benniseed</name>
    <dbReference type="NCBI Taxonomy" id="300843"/>
    <lineage>
        <taxon>Eukaryota</taxon>
        <taxon>Viridiplantae</taxon>
        <taxon>Streptophyta</taxon>
        <taxon>Embryophyta</taxon>
        <taxon>Tracheophyta</taxon>
        <taxon>Spermatophyta</taxon>
        <taxon>Magnoliopsida</taxon>
        <taxon>eudicotyledons</taxon>
        <taxon>Gunneridae</taxon>
        <taxon>Pentapetalae</taxon>
        <taxon>asterids</taxon>
        <taxon>lamiids</taxon>
        <taxon>Lamiales</taxon>
        <taxon>Pedaliaceae</taxon>
        <taxon>Sesamum</taxon>
    </lineage>
</organism>
<name>A0AAW2NPN3_SESRA</name>
<sequence>MSTNDPVQFEEAVKSEKWRRAMGAEIEAIQKNNTWELIELPKGAKKVGVKWIYKTKFNEIEEVDKYKARLVVKGYSQQYGVDYTEVFAPVARIETIQLVVALAAQREWTIYQLDVKSAFLHGELTESVFVEQPRGYVQRGKEEKVYKLKTALYGFKQAPRAWYSQNRCLLHEGRV</sequence>
<proteinExistence type="predicted"/>
<dbReference type="InterPro" id="IPR043502">
    <property type="entry name" value="DNA/RNA_pol_sf"/>
</dbReference>
<dbReference type="AlphaFoldDB" id="A0AAW2NPN3"/>
<feature type="domain" description="Reverse transcriptase Ty1/copia-type" evidence="1">
    <location>
        <begin position="32"/>
        <end position="172"/>
    </location>
</feature>
<dbReference type="SUPFAM" id="SSF56672">
    <property type="entry name" value="DNA/RNA polymerases"/>
    <property type="match status" value="1"/>
</dbReference>
<evidence type="ECO:0000313" key="2">
    <source>
        <dbReference type="EMBL" id="KAL0345470.1"/>
    </source>
</evidence>
<reference evidence="2" key="1">
    <citation type="submission" date="2020-06" db="EMBL/GenBank/DDBJ databases">
        <authorList>
            <person name="Li T."/>
            <person name="Hu X."/>
            <person name="Zhang T."/>
            <person name="Song X."/>
            <person name="Zhang H."/>
            <person name="Dai N."/>
            <person name="Sheng W."/>
            <person name="Hou X."/>
            <person name="Wei L."/>
        </authorList>
    </citation>
    <scope>NUCLEOTIDE SEQUENCE</scope>
    <source>
        <strain evidence="2">G02</strain>
        <tissue evidence="2">Leaf</tissue>
    </source>
</reference>